<evidence type="ECO:0000313" key="1">
    <source>
        <dbReference type="EMBL" id="VEL26420.1"/>
    </source>
</evidence>
<sequence length="56" mass="6463">MPSQSLGTWACLFHEQWQRGSRLHCQQSSNRFGQFGCAPLHGKEFYGIFLKSKAFK</sequence>
<protein>
    <submittedName>
        <fullName evidence="1">Uncharacterized protein</fullName>
    </submittedName>
</protein>
<keyword evidence="2" id="KW-1185">Reference proteome</keyword>
<organism evidence="1 2">
    <name type="scientific">Protopolystoma xenopodis</name>
    <dbReference type="NCBI Taxonomy" id="117903"/>
    <lineage>
        <taxon>Eukaryota</taxon>
        <taxon>Metazoa</taxon>
        <taxon>Spiralia</taxon>
        <taxon>Lophotrochozoa</taxon>
        <taxon>Platyhelminthes</taxon>
        <taxon>Monogenea</taxon>
        <taxon>Polyopisthocotylea</taxon>
        <taxon>Polystomatidea</taxon>
        <taxon>Polystomatidae</taxon>
        <taxon>Protopolystoma</taxon>
    </lineage>
</organism>
<proteinExistence type="predicted"/>
<evidence type="ECO:0000313" key="2">
    <source>
        <dbReference type="Proteomes" id="UP000784294"/>
    </source>
</evidence>
<gene>
    <name evidence="1" type="ORF">PXEA_LOCUS19860</name>
</gene>
<comment type="caution">
    <text evidence="1">The sequence shown here is derived from an EMBL/GenBank/DDBJ whole genome shotgun (WGS) entry which is preliminary data.</text>
</comment>
<accession>A0A3S5CPR7</accession>
<dbReference type="Proteomes" id="UP000784294">
    <property type="component" value="Unassembled WGS sequence"/>
</dbReference>
<name>A0A3S5CPR7_9PLAT</name>
<dbReference type="AlphaFoldDB" id="A0A3S5CPR7"/>
<reference evidence="1" key="1">
    <citation type="submission" date="2018-11" db="EMBL/GenBank/DDBJ databases">
        <authorList>
            <consortium name="Pathogen Informatics"/>
        </authorList>
    </citation>
    <scope>NUCLEOTIDE SEQUENCE</scope>
</reference>
<dbReference type="EMBL" id="CAAALY010080107">
    <property type="protein sequence ID" value="VEL26420.1"/>
    <property type="molecule type" value="Genomic_DNA"/>
</dbReference>